<proteinExistence type="predicted"/>
<dbReference type="Proteomes" id="UP000218366">
    <property type="component" value="Unassembled WGS sequence"/>
</dbReference>
<keyword evidence="4" id="KW-1185">Reference proteome</keyword>
<feature type="chain" id="PRO_5013217852" description="Argininosuccinate lyase" evidence="2">
    <location>
        <begin position="16"/>
        <end position="77"/>
    </location>
</feature>
<dbReference type="RefSeq" id="WP_096342149.1">
    <property type="nucleotide sequence ID" value="NZ_NWMW01000001.1"/>
</dbReference>
<feature type="region of interest" description="Disordered" evidence="1">
    <location>
        <begin position="54"/>
        <end position="77"/>
    </location>
</feature>
<organism evidence="3 4">
    <name type="scientific">Sphingomonas spermidinifaciens</name>
    <dbReference type="NCBI Taxonomy" id="1141889"/>
    <lineage>
        <taxon>Bacteria</taxon>
        <taxon>Pseudomonadati</taxon>
        <taxon>Pseudomonadota</taxon>
        <taxon>Alphaproteobacteria</taxon>
        <taxon>Sphingomonadales</taxon>
        <taxon>Sphingomonadaceae</taxon>
        <taxon>Sphingomonas</taxon>
    </lineage>
</organism>
<evidence type="ECO:0008006" key="5">
    <source>
        <dbReference type="Google" id="ProtNLM"/>
    </source>
</evidence>
<evidence type="ECO:0000256" key="2">
    <source>
        <dbReference type="SAM" id="SignalP"/>
    </source>
</evidence>
<name>A0A2A4B745_9SPHN</name>
<dbReference type="EMBL" id="NWMW01000001">
    <property type="protein sequence ID" value="PCD03745.1"/>
    <property type="molecule type" value="Genomic_DNA"/>
</dbReference>
<accession>A0A2A4B745</accession>
<comment type="caution">
    <text evidence="3">The sequence shown here is derived from an EMBL/GenBank/DDBJ whole genome shotgun (WGS) entry which is preliminary data.</text>
</comment>
<feature type="signal peptide" evidence="2">
    <location>
        <begin position="1"/>
        <end position="15"/>
    </location>
</feature>
<evidence type="ECO:0000313" key="3">
    <source>
        <dbReference type="EMBL" id="PCD03745.1"/>
    </source>
</evidence>
<sequence>MIRKPLVLLSLSMLAACGGGDAGGNLAEGELGPDVAERSYEGDNLTSIDAAANDASIQPLAPDSPLEAPGNDAAGVE</sequence>
<keyword evidence="2" id="KW-0732">Signal</keyword>
<gene>
    <name evidence="3" type="ORF">COC42_05185</name>
</gene>
<dbReference type="AlphaFoldDB" id="A0A2A4B745"/>
<protein>
    <recommendedName>
        <fullName evidence="5">Argininosuccinate lyase</fullName>
    </recommendedName>
</protein>
<dbReference type="PROSITE" id="PS51257">
    <property type="entry name" value="PROKAR_LIPOPROTEIN"/>
    <property type="match status" value="1"/>
</dbReference>
<reference evidence="3 4" key="1">
    <citation type="submission" date="2017-09" db="EMBL/GenBank/DDBJ databases">
        <title>Sphingomonas spermidinifaciens 9NM-10, whole genome shotgun sequence.</title>
        <authorList>
            <person name="Feng G."/>
            <person name="Zhu H."/>
        </authorList>
    </citation>
    <scope>NUCLEOTIDE SEQUENCE [LARGE SCALE GENOMIC DNA]</scope>
    <source>
        <strain evidence="3 4">9NM-10</strain>
    </source>
</reference>
<evidence type="ECO:0000256" key="1">
    <source>
        <dbReference type="SAM" id="MobiDB-lite"/>
    </source>
</evidence>
<evidence type="ECO:0000313" key="4">
    <source>
        <dbReference type="Proteomes" id="UP000218366"/>
    </source>
</evidence>